<feature type="chain" id="PRO_5046728806" evidence="1">
    <location>
        <begin position="21"/>
        <end position="313"/>
    </location>
</feature>
<proteinExistence type="predicted"/>
<dbReference type="Gene3D" id="2.170.15.10">
    <property type="entry name" value="Proaerolysin, chain A, domain 3"/>
    <property type="match status" value="1"/>
</dbReference>
<keyword evidence="1" id="KW-0732">Signal</keyword>
<dbReference type="EMBL" id="DF844265">
    <property type="protein sequence ID" value="GAT48109.1"/>
    <property type="molecule type" value="Genomic_DNA"/>
</dbReference>
<accession>A0ABQ0LAE1</accession>
<protein>
    <submittedName>
        <fullName evidence="2">Uncharacterized protein</fullName>
    </submittedName>
</protein>
<reference evidence="2" key="1">
    <citation type="submission" date="2014-09" db="EMBL/GenBank/DDBJ databases">
        <title>Genome sequence of the luminous mushroom Mycena chlorophos for searching fungal bioluminescence genes.</title>
        <authorList>
            <person name="Tanaka Y."/>
            <person name="Kasuga D."/>
            <person name="Oba Y."/>
            <person name="Hase S."/>
            <person name="Sato K."/>
            <person name="Oba Y."/>
            <person name="Sakakibara Y."/>
        </authorList>
    </citation>
    <scope>NUCLEOTIDE SEQUENCE</scope>
</reference>
<gene>
    <name evidence="2" type="ORF">MCHLO_05542</name>
</gene>
<organism evidence="2 3">
    <name type="scientific">Mycena chlorophos</name>
    <name type="common">Agaric fungus</name>
    <name type="synonym">Agaricus chlorophos</name>
    <dbReference type="NCBI Taxonomy" id="658473"/>
    <lineage>
        <taxon>Eukaryota</taxon>
        <taxon>Fungi</taxon>
        <taxon>Dikarya</taxon>
        <taxon>Basidiomycota</taxon>
        <taxon>Agaricomycotina</taxon>
        <taxon>Agaricomycetes</taxon>
        <taxon>Agaricomycetidae</taxon>
        <taxon>Agaricales</taxon>
        <taxon>Marasmiineae</taxon>
        <taxon>Mycenaceae</taxon>
        <taxon>Mycena</taxon>
    </lineage>
</organism>
<keyword evidence="3" id="KW-1185">Reference proteome</keyword>
<dbReference type="SUPFAM" id="SSF56973">
    <property type="entry name" value="Aerolisin/ETX pore-forming domain"/>
    <property type="match status" value="1"/>
</dbReference>
<sequence length="313" mass="32955">MKNFAIACLAFVLAASGVGASFLALPSSARAAGVVMLGSDPDSNWAVGYDKDFKEVTRIWAPPTERIAAGAPGTRCRALSVSELQGLPVWPEMQKYARDNWGGGSYNIYLGDAGNRGGDPIAWVCMQEGSIPMYPNANPVCTNVTGDTGGVFSGTGGSVEVTVASVQTTSGSYSVTKSSTIGVGFSTTLTVGEPKVFSISATISSSFSFTNTEGRTFSTSTSNEITNSYLIDTPAGKTCRLTYKQQTCYESVEGDVPFTAKGAVTFGFNSPTKGHYYWTVGFNSFDPSKYTSTTKIRGSISGQTRGDYTGICT</sequence>
<name>A0ABQ0LAE1_MYCCL</name>
<dbReference type="Proteomes" id="UP000815677">
    <property type="component" value="Unassembled WGS sequence"/>
</dbReference>
<evidence type="ECO:0000313" key="3">
    <source>
        <dbReference type="Proteomes" id="UP000815677"/>
    </source>
</evidence>
<feature type="signal peptide" evidence="1">
    <location>
        <begin position="1"/>
        <end position="20"/>
    </location>
</feature>
<evidence type="ECO:0000313" key="2">
    <source>
        <dbReference type="EMBL" id="GAT48109.1"/>
    </source>
</evidence>
<evidence type="ECO:0000256" key="1">
    <source>
        <dbReference type="SAM" id="SignalP"/>
    </source>
</evidence>